<protein>
    <submittedName>
        <fullName evidence="1">Uncharacterized protein</fullName>
    </submittedName>
</protein>
<gene>
    <name evidence="1" type="ORF">C1Y40_05030</name>
</gene>
<accession>A0A2S8BDT6</accession>
<dbReference type="EMBL" id="PPEA01000710">
    <property type="protein sequence ID" value="PQM44812.1"/>
    <property type="molecule type" value="Genomic_DNA"/>
</dbReference>
<evidence type="ECO:0000313" key="1">
    <source>
        <dbReference type="EMBL" id="PQM44812.1"/>
    </source>
</evidence>
<evidence type="ECO:0000313" key="2">
    <source>
        <dbReference type="Proteomes" id="UP000238296"/>
    </source>
</evidence>
<comment type="caution">
    <text evidence="1">The sequence shown here is derived from an EMBL/GenBank/DDBJ whole genome shotgun (WGS) entry which is preliminary data.</text>
</comment>
<name>A0A2S8BDT6_9MYCO</name>
<organism evidence="1 2">
    <name type="scientific">Mycobacterium talmoniae</name>
    <dbReference type="NCBI Taxonomy" id="1858794"/>
    <lineage>
        <taxon>Bacteria</taxon>
        <taxon>Bacillati</taxon>
        <taxon>Actinomycetota</taxon>
        <taxon>Actinomycetes</taxon>
        <taxon>Mycobacteriales</taxon>
        <taxon>Mycobacteriaceae</taxon>
        <taxon>Mycobacterium</taxon>
    </lineage>
</organism>
<dbReference type="Proteomes" id="UP000238296">
    <property type="component" value="Unassembled WGS sequence"/>
</dbReference>
<dbReference type="AlphaFoldDB" id="A0A2S8BDT6"/>
<proteinExistence type="predicted"/>
<sequence length="36" mass="3519">MAGVLMPRKLVATSVANSERFAAITGGGTVAANAVS</sequence>
<reference evidence="1 2" key="1">
    <citation type="journal article" date="2017" name="Int. J. Syst. Evol. Microbiol.">
        <title>Mycobacterium talmoniae sp. nov., a slowly growing mycobacterium isolated from human respiratory samples.</title>
        <authorList>
            <person name="Davidson R.M."/>
            <person name="DeGroote M.A."/>
            <person name="Marola J.L."/>
            <person name="Buss S."/>
            <person name="Jones V."/>
            <person name="McNeil M.R."/>
            <person name="Freifeld A.G."/>
            <person name="Elaine Epperson L."/>
            <person name="Hasan N.A."/>
            <person name="Jackson M."/>
            <person name="Iwen P.C."/>
            <person name="Salfinger M."/>
            <person name="Strong M."/>
        </authorList>
    </citation>
    <scope>NUCLEOTIDE SEQUENCE [LARGE SCALE GENOMIC DNA]</scope>
    <source>
        <strain evidence="1 2">ATCC BAA-2683</strain>
    </source>
</reference>